<organism evidence="2 3">
    <name type="scientific">Methylobacterium komagatae</name>
    <dbReference type="NCBI Taxonomy" id="374425"/>
    <lineage>
        <taxon>Bacteria</taxon>
        <taxon>Pseudomonadati</taxon>
        <taxon>Pseudomonadota</taxon>
        <taxon>Alphaproteobacteria</taxon>
        <taxon>Hyphomicrobiales</taxon>
        <taxon>Methylobacteriaceae</taxon>
        <taxon>Methylobacterium</taxon>
    </lineage>
</organism>
<dbReference type="EMBL" id="JBHSWN010000001">
    <property type="protein sequence ID" value="MFC6788469.1"/>
    <property type="molecule type" value="Genomic_DNA"/>
</dbReference>
<feature type="compositionally biased region" description="Basic and acidic residues" evidence="1">
    <location>
        <begin position="65"/>
        <end position="76"/>
    </location>
</feature>
<comment type="caution">
    <text evidence="2">The sequence shown here is derived from an EMBL/GenBank/DDBJ whole genome shotgun (WGS) entry which is preliminary data.</text>
</comment>
<dbReference type="Proteomes" id="UP001596292">
    <property type="component" value="Unassembled WGS sequence"/>
</dbReference>
<gene>
    <name evidence="2" type="ORF">ACFQE0_01805</name>
</gene>
<protein>
    <submittedName>
        <fullName evidence="2">Uncharacterized protein</fullName>
    </submittedName>
</protein>
<proteinExistence type="predicted"/>
<evidence type="ECO:0000313" key="3">
    <source>
        <dbReference type="Proteomes" id="UP001596292"/>
    </source>
</evidence>
<sequence>MVLTAHRLGLDAERTVSLFREDVFARLGYLDRWEPAVRELSAAAEQAGFSLDRELDALGAARRLHAPDEPPEGVRDGRHRQANVARGGHRTRASRGRGLPRRRTHPRCGLADLSAGRRAIRTAGILPVQGEGAGRVFPGPLRSAGLRRGELCAL</sequence>
<dbReference type="RefSeq" id="WP_378975201.1">
    <property type="nucleotide sequence ID" value="NZ_JBHSWN010000001.1"/>
</dbReference>
<evidence type="ECO:0000256" key="1">
    <source>
        <dbReference type="SAM" id="MobiDB-lite"/>
    </source>
</evidence>
<keyword evidence="3" id="KW-1185">Reference proteome</keyword>
<name>A0ABW2BDR8_9HYPH</name>
<feature type="region of interest" description="Disordered" evidence="1">
    <location>
        <begin position="65"/>
        <end position="108"/>
    </location>
</feature>
<evidence type="ECO:0000313" key="2">
    <source>
        <dbReference type="EMBL" id="MFC6788469.1"/>
    </source>
</evidence>
<reference evidence="3" key="1">
    <citation type="journal article" date="2019" name="Int. J. Syst. Evol. Microbiol.">
        <title>The Global Catalogue of Microorganisms (GCM) 10K type strain sequencing project: providing services to taxonomists for standard genome sequencing and annotation.</title>
        <authorList>
            <consortium name="The Broad Institute Genomics Platform"/>
            <consortium name="The Broad Institute Genome Sequencing Center for Infectious Disease"/>
            <person name="Wu L."/>
            <person name="Ma J."/>
        </authorList>
    </citation>
    <scope>NUCLEOTIDE SEQUENCE [LARGE SCALE GENOMIC DNA]</scope>
    <source>
        <strain evidence="3">CCUG 48316</strain>
    </source>
</reference>
<feature type="compositionally biased region" description="Basic residues" evidence="1">
    <location>
        <begin position="77"/>
        <end position="106"/>
    </location>
</feature>
<accession>A0ABW2BDR8</accession>